<evidence type="ECO:0000256" key="4">
    <source>
        <dbReference type="SAM" id="Phobius"/>
    </source>
</evidence>
<evidence type="ECO:0000256" key="1">
    <source>
        <dbReference type="ARBA" id="ARBA00006739"/>
    </source>
</evidence>
<keyword evidence="2" id="KW-0328">Glycosyltransferase</keyword>
<comment type="similarity">
    <text evidence="1">Belongs to the glycosyltransferase 2 family.</text>
</comment>
<evidence type="ECO:0000313" key="5">
    <source>
        <dbReference type="EMBL" id="KAB7727607.1"/>
    </source>
</evidence>
<feature type="transmembrane region" description="Helical" evidence="4">
    <location>
        <begin position="320"/>
        <end position="344"/>
    </location>
</feature>
<dbReference type="Proteomes" id="UP000488299">
    <property type="component" value="Unassembled WGS sequence"/>
</dbReference>
<protein>
    <submittedName>
        <fullName evidence="5">Glycosyltransferase</fullName>
    </submittedName>
</protein>
<dbReference type="Gene3D" id="3.90.550.10">
    <property type="entry name" value="Spore Coat Polysaccharide Biosynthesis Protein SpsA, Chain A"/>
    <property type="match status" value="1"/>
</dbReference>
<keyword evidence="4" id="KW-0472">Membrane</keyword>
<evidence type="ECO:0000313" key="6">
    <source>
        <dbReference type="Proteomes" id="UP000488299"/>
    </source>
</evidence>
<keyword evidence="3 5" id="KW-0808">Transferase</keyword>
<dbReference type="PANTHER" id="PTHR43630">
    <property type="entry name" value="POLY-BETA-1,6-N-ACETYL-D-GLUCOSAMINE SYNTHASE"/>
    <property type="match status" value="1"/>
</dbReference>
<keyword evidence="6" id="KW-1185">Reference proteome</keyword>
<gene>
    <name evidence="5" type="ORF">F5984_21310</name>
</gene>
<evidence type="ECO:0000256" key="2">
    <source>
        <dbReference type="ARBA" id="ARBA00022676"/>
    </source>
</evidence>
<dbReference type="PANTHER" id="PTHR43630:SF1">
    <property type="entry name" value="POLY-BETA-1,6-N-ACETYL-D-GLUCOSAMINE SYNTHASE"/>
    <property type="match status" value="1"/>
</dbReference>
<dbReference type="InterPro" id="IPR029044">
    <property type="entry name" value="Nucleotide-diphossugar_trans"/>
</dbReference>
<evidence type="ECO:0000256" key="3">
    <source>
        <dbReference type="ARBA" id="ARBA00022679"/>
    </source>
</evidence>
<proteinExistence type="inferred from homology"/>
<sequence>MSELPTDELPRVTVLIAARNEESTILDCLRSVEGLDYPTHRLQVLIGNDGSTDRTGAVVRDFIQGKPQFSLLTITEQLPGQARPGQARPGQARPGLNGKANVLAQLAHAATGEYLFTTDADARVPPGWLRAMLAPFGQQTDGQPMGIVNGCTLVSGHSVGAKLQAVESVLVFRLLALAAQMGVALTGAGNNMAIRNEAYTAVGGFEGQPFSVVEDYTLFQSIVRQGYGFRQLMGPETLVWTLPPPSIGAYFRQRKRWMQGVFDLPFLLRLTTLGQYLLAPLLLILAFWFPALALGLYTAKVVTQTLLLGDGLIRLRQTRYWPYVLLYEPYQTIAGLLLLLYYSWPGQVEWKGRRY</sequence>
<name>A0A7J5TUG4_9BACT</name>
<dbReference type="SUPFAM" id="SSF53448">
    <property type="entry name" value="Nucleotide-diphospho-sugar transferases"/>
    <property type="match status" value="1"/>
</dbReference>
<keyword evidence="4" id="KW-0812">Transmembrane</keyword>
<organism evidence="5 6">
    <name type="scientific">Rudanella paleaurantiibacter</name>
    <dbReference type="NCBI Taxonomy" id="2614655"/>
    <lineage>
        <taxon>Bacteria</taxon>
        <taxon>Pseudomonadati</taxon>
        <taxon>Bacteroidota</taxon>
        <taxon>Cytophagia</taxon>
        <taxon>Cytophagales</taxon>
        <taxon>Cytophagaceae</taxon>
        <taxon>Rudanella</taxon>
    </lineage>
</organism>
<dbReference type="RefSeq" id="WP_152126240.1">
    <property type="nucleotide sequence ID" value="NZ_WELI01000010.1"/>
</dbReference>
<feature type="transmembrane region" description="Helical" evidence="4">
    <location>
        <begin position="276"/>
        <end position="299"/>
    </location>
</feature>
<dbReference type="EMBL" id="WELI01000010">
    <property type="protein sequence ID" value="KAB7727607.1"/>
    <property type="molecule type" value="Genomic_DNA"/>
</dbReference>
<dbReference type="GO" id="GO:0016757">
    <property type="term" value="F:glycosyltransferase activity"/>
    <property type="evidence" value="ECO:0007669"/>
    <property type="project" value="UniProtKB-KW"/>
</dbReference>
<reference evidence="5 6" key="1">
    <citation type="submission" date="2019-10" db="EMBL/GenBank/DDBJ databases">
        <title>Rudanella paleaurantiibacter sp. nov., isolated from sludge.</title>
        <authorList>
            <person name="Xu S.Q."/>
        </authorList>
    </citation>
    <scope>NUCLEOTIDE SEQUENCE [LARGE SCALE GENOMIC DNA]</scope>
    <source>
        <strain evidence="5 6">HX-22-17</strain>
    </source>
</reference>
<keyword evidence="4" id="KW-1133">Transmembrane helix</keyword>
<accession>A0A7J5TUG4</accession>
<comment type="caution">
    <text evidence="5">The sequence shown here is derived from an EMBL/GenBank/DDBJ whole genome shotgun (WGS) entry which is preliminary data.</text>
</comment>
<dbReference type="AlphaFoldDB" id="A0A7J5TUG4"/>
<dbReference type="Pfam" id="PF13641">
    <property type="entry name" value="Glyco_tranf_2_3"/>
    <property type="match status" value="1"/>
</dbReference>